<feature type="compositionally biased region" description="Polar residues" evidence="5">
    <location>
        <begin position="261"/>
        <end position="270"/>
    </location>
</feature>
<keyword evidence="3" id="KW-0234">DNA repair</keyword>
<dbReference type="InterPro" id="IPR038051">
    <property type="entry name" value="XRCC4-like_N_sf"/>
</dbReference>
<dbReference type="AlphaFoldDB" id="A0A5C3L3S0"/>
<keyword evidence="8" id="KW-1185">Reference proteome</keyword>
<reference evidence="7 8" key="1">
    <citation type="journal article" date="2019" name="Nat. Ecol. Evol.">
        <title>Megaphylogeny resolves global patterns of mushroom evolution.</title>
        <authorList>
            <person name="Varga T."/>
            <person name="Krizsan K."/>
            <person name="Foldi C."/>
            <person name="Dima B."/>
            <person name="Sanchez-Garcia M."/>
            <person name="Sanchez-Ramirez S."/>
            <person name="Szollosi G.J."/>
            <person name="Szarkandi J.G."/>
            <person name="Papp V."/>
            <person name="Albert L."/>
            <person name="Andreopoulos W."/>
            <person name="Angelini C."/>
            <person name="Antonin V."/>
            <person name="Barry K.W."/>
            <person name="Bougher N.L."/>
            <person name="Buchanan P."/>
            <person name="Buyck B."/>
            <person name="Bense V."/>
            <person name="Catcheside P."/>
            <person name="Chovatia M."/>
            <person name="Cooper J."/>
            <person name="Damon W."/>
            <person name="Desjardin D."/>
            <person name="Finy P."/>
            <person name="Geml J."/>
            <person name="Haridas S."/>
            <person name="Hughes K."/>
            <person name="Justo A."/>
            <person name="Karasinski D."/>
            <person name="Kautmanova I."/>
            <person name="Kiss B."/>
            <person name="Kocsube S."/>
            <person name="Kotiranta H."/>
            <person name="LaButti K.M."/>
            <person name="Lechner B.E."/>
            <person name="Liimatainen K."/>
            <person name="Lipzen A."/>
            <person name="Lukacs Z."/>
            <person name="Mihaltcheva S."/>
            <person name="Morgado L.N."/>
            <person name="Niskanen T."/>
            <person name="Noordeloos M.E."/>
            <person name="Ohm R.A."/>
            <person name="Ortiz-Santana B."/>
            <person name="Ovrebo C."/>
            <person name="Racz N."/>
            <person name="Riley R."/>
            <person name="Savchenko A."/>
            <person name="Shiryaev A."/>
            <person name="Soop K."/>
            <person name="Spirin V."/>
            <person name="Szebenyi C."/>
            <person name="Tomsovsky M."/>
            <person name="Tulloss R.E."/>
            <person name="Uehling J."/>
            <person name="Grigoriev I.V."/>
            <person name="Vagvolgyi C."/>
            <person name="Papp T."/>
            <person name="Martin F.M."/>
            <person name="Miettinen O."/>
            <person name="Hibbett D.S."/>
            <person name="Nagy L.G."/>
        </authorList>
    </citation>
    <scope>NUCLEOTIDE SEQUENCE [LARGE SCALE GENOMIC DNA]</scope>
    <source>
        <strain evidence="7 8">CBS 121175</strain>
    </source>
</reference>
<evidence type="ECO:0000256" key="5">
    <source>
        <dbReference type="SAM" id="MobiDB-lite"/>
    </source>
</evidence>
<proteinExistence type="predicted"/>
<organism evidence="7 8">
    <name type="scientific">Coprinopsis marcescibilis</name>
    <name type="common">Agaric fungus</name>
    <name type="synonym">Psathyrella marcescibilis</name>
    <dbReference type="NCBI Taxonomy" id="230819"/>
    <lineage>
        <taxon>Eukaryota</taxon>
        <taxon>Fungi</taxon>
        <taxon>Dikarya</taxon>
        <taxon>Basidiomycota</taxon>
        <taxon>Agaricomycotina</taxon>
        <taxon>Agaricomycetes</taxon>
        <taxon>Agaricomycetidae</taxon>
        <taxon>Agaricales</taxon>
        <taxon>Agaricineae</taxon>
        <taxon>Psathyrellaceae</taxon>
        <taxon>Coprinopsis</taxon>
    </lineage>
</organism>
<protein>
    <recommendedName>
        <fullName evidence="6">XLF-like N-terminal domain-containing protein</fullName>
    </recommendedName>
</protein>
<feature type="region of interest" description="Disordered" evidence="5">
    <location>
        <begin position="246"/>
        <end position="397"/>
    </location>
</feature>
<feature type="compositionally biased region" description="Low complexity" evidence="5">
    <location>
        <begin position="339"/>
        <end position="351"/>
    </location>
</feature>
<evidence type="ECO:0000256" key="2">
    <source>
        <dbReference type="ARBA" id="ARBA00022763"/>
    </source>
</evidence>
<evidence type="ECO:0000313" key="7">
    <source>
        <dbReference type="EMBL" id="TFK27203.1"/>
    </source>
</evidence>
<dbReference type="OrthoDB" id="3184250at2759"/>
<feature type="compositionally biased region" description="Basic residues" evidence="5">
    <location>
        <begin position="384"/>
        <end position="397"/>
    </location>
</feature>
<feature type="compositionally biased region" description="Pro residues" evidence="5">
    <location>
        <begin position="326"/>
        <end position="338"/>
    </location>
</feature>
<sequence length="397" mass="43525">MGEPSLTEDQLKSLLSKEWLANVDFATSVPYLFKFSFSRADLSCVFILTDTKTVWTEVLSSQQFARRWRACNSSSPDPSQDEEEEERWRETSLELLSSLHTLGAITQTAAFEVHDSKFSDLAVDLECDAFKWRWEANSIGYRLSAEIISKHLIFPLIIANHLAFSSADPLSEMADNDVEKAVDKGVRSARRMFASHVKAALTKPKVATVIRRIAASLDFTTEAPPVQSVVETPDLSAREIKQPAKKPLAPLQTHLEAPSKTPVQTKTRLISESPPRVASPPKPDVKSKAAVLEGSETEDEDEEPPLRVVPKGQEPDSPGDDAPMHSPLPSPMNVPSLPPQSSRDSPSDQGSKTAKKPRLAPPSDSSDSDSNKRTGSRAPAAAKRGAKQPVRRGGKRF</sequence>
<keyword evidence="2" id="KW-0227">DNA damage</keyword>
<dbReference type="EMBL" id="ML210167">
    <property type="protein sequence ID" value="TFK27203.1"/>
    <property type="molecule type" value="Genomic_DNA"/>
</dbReference>
<evidence type="ECO:0000313" key="8">
    <source>
        <dbReference type="Proteomes" id="UP000307440"/>
    </source>
</evidence>
<gene>
    <name evidence="7" type="ORF">FA15DRAFT_754503</name>
</gene>
<comment type="subcellular location">
    <subcellularLocation>
        <location evidence="1">Nucleus</location>
    </subcellularLocation>
</comment>
<dbReference type="Proteomes" id="UP000307440">
    <property type="component" value="Unassembled WGS sequence"/>
</dbReference>
<evidence type="ECO:0000259" key="6">
    <source>
        <dbReference type="Pfam" id="PF09302"/>
    </source>
</evidence>
<dbReference type="Pfam" id="PF09302">
    <property type="entry name" value="XLF"/>
    <property type="match status" value="1"/>
</dbReference>
<dbReference type="GO" id="GO:0006303">
    <property type="term" value="P:double-strand break repair via nonhomologous end joining"/>
    <property type="evidence" value="ECO:0007669"/>
    <property type="project" value="UniProtKB-ARBA"/>
</dbReference>
<dbReference type="STRING" id="230819.A0A5C3L3S0"/>
<dbReference type="CDD" id="cd22285">
    <property type="entry name" value="HD_XLF_N"/>
    <property type="match status" value="1"/>
</dbReference>
<dbReference type="Gene3D" id="2.170.210.10">
    <property type="entry name" value="DNA double-strand break repair and VJ recombination XRCC4, N-terminal"/>
    <property type="match status" value="1"/>
</dbReference>
<evidence type="ECO:0000256" key="3">
    <source>
        <dbReference type="ARBA" id="ARBA00023204"/>
    </source>
</evidence>
<evidence type="ECO:0000256" key="1">
    <source>
        <dbReference type="ARBA" id="ARBA00004123"/>
    </source>
</evidence>
<feature type="domain" description="XLF-like N-terminal" evidence="6">
    <location>
        <begin position="26"/>
        <end position="136"/>
    </location>
</feature>
<dbReference type="InterPro" id="IPR015381">
    <property type="entry name" value="XLF-like_N"/>
</dbReference>
<evidence type="ECO:0000256" key="4">
    <source>
        <dbReference type="ARBA" id="ARBA00023242"/>
    </source>
</evidence>
<dbReference type="GO" id="GO:0005634">
    <property type="term" value="C:nucleus"/>
    <property type="evidence" value="ECO:0007669"/>
    <property type="project" value="UniProtKB-SubCell"/>
</dbReference>
<name>A0A5C3L3S0_COPMA</name>
<accession>A0A5C3L3S0</accession>
<keyword evidence="4" id="KW-0539">Nucleus</keyword>